<protein>
    <submittedName>
        <fullName evidence="1">4581_t:CDS:1</fullName>
    </submittedName>
</protein>
<evidence type="ECO:0000313" key="1">
    <source>
        <dbReference type="EMBL" id="CAG8736177.1"/>
    </source>
</evidence>
<evidence type="ECO:0000313" key="2">
    <source>
        <dbReference type="Proteomes" id="UP000789570"/>
    </source>
</evidence>
<reference evidence="1" key="1">
    <citation type="submission" date="2021-06" db="EMBL/GenBank/DDBJ databases">
        <authorList>
            <person name="Kallberg Y."/>
            <person name="Tangrot J."/>
            <person name="Rosling A."/>
        </authorList>
    </citation>
    <scope>NUCLEOTIDE SEQUENCE</scope>
    <source>
        <strain evidence="1">UK204</strain>
    </source>
</reference>
<proteinExistence type="predicted"/>
<accession>A0A9N9NI46</accession>
<organism evidence="1 2">
    <name type="scientific">Funneliformis caledonium</name>
    <dbReference type="NCBI Taxonomy" id="1117310"/>
    <lineage>
        <taxon>Eukaryota</taxon>
        <taxon>Fungi</taxon>
        <taxon>Fungi incertae sedis</taxon>
        <taxon>Mucoromycota</taxon>
        <taxon>Glomeromycotina</taxon>
        <taxon>Glomeromycetes</taxon>
        <taxon>Glomerales</taxon>
        <taxon>Glomeraceae</taxon>
        <taxon>Funneliformis</taxon>
    </lineage>
</organism>
<dbReference type="Proteomes" id="UP000789570">
    <property type="component" value="Unassembled WGS sequence"/>
</dbReference>
<sequence>NSAVYSNTINDQSASKKIGNIINIVNDQNKSAEDPRPPKLLLLKIGQNLSQSNHHVKAPPKVYHLLPNYYTSISMLFSHPEVQIIIT</sequence>
<gene>
    <name evidence="1" type="ORF">FCALED_LOCUS15316</name>
</gene>
<dbReference type="AlphaFoldDB" id="A0A9N9NI46"/>
<name>A0A9N9NI46_9GLOM</name>
<feature type="non-terminal residue" evidence="1">
    <location>
        <position position="1"/>
    </location>
</feature>
<comment type="caution">
    <text evidence="1">The sequence shown here is derived from an EMBL/GenBank/DDBJ whole genome shotgun (WGS) entry which is preliminary data.</text>
</comment>
<keyword evidence="2" id="KW-1185">Reference proteome</keyword>
<dbReference type="EMBL" id="CAJVPQ010013528">
    <property type="protein sequence ID" value="CAG8736177.1"/>
    <property type="molecule type" value="Genomic_DNA"/>
</dbReference>